<dbReference type="EMBL" id="CDMY01000293">
    <property type="protein sequence ID" value="CEL99982.1"/>
    <property type="molecule type" value="Genomic_DNA"/>
</dbReference>
<accession>A0A0G4ERF2</accession>
<proteinExistence type="predicted"/>
<organism evidence="1 2">
    <name type="scientific">Vitrella brassicaformis (strain CCMP3155)</name>
    <dbReference type="NCBI Taxonomy" id="1169540"/>
    <lineage>
        <taxon>Eukaryota</taxon>
        <taxon>Sar</taxon>
        <taxon>Alveolata</taxon>
        <taxon>Colpodellida</taxon>
        <taxon>Vitrellaceae</taxon>
        <taxon>Vitrella</taxon>
    </lineage>
</organism>
<dbReference type="Proteomes" id="UP000041254">
    <property type="component" value="Unassembled WGS sequence"/>
</dbReference>
<keyword evidence="2" id="KW-1185">Reference proteome</keyword>
<sequence length="382" mass="42854">MFLTGATGATEASSSSWYLQVEPRRFCLLNAQVLGDYELQALADKLRRLLDFNGCAALFGASRTIAFSTAIADSIERGVAELLRQHHLNRVLTYEPSDRPGQQMSRVHYLVRLWWVLAYGGQWAENVPILRMAKSAGRVASLPVRLTAADVKRASDDKALYLSRPDAVRQYSLYGHRLGREGEMELTRWRSMRGYSVYSHRLSLRTELARMADGQEALGWTGVILYTQQTVPREYASRFDPTDPACTCSGCDYQGFRSLIHMRMANLSSNVVSFHEHSSQPSAPGYDAIATLMLRPTPLWECRTIDYTSGLSSFRVVVLCGDTDGDDFVAYICMERRSGWSSIVLRTTEVPQGGGAADFPRTKTTAREKMRDDIRLLDAVIH</sequence>
<protein>
    <submittedName>
        <fullName evidence="1">Uncharacterized protein</fullName>
    </submittedName>
</protein>
<evidence type="ECO:0000313" key="1">
    <source>
        <dbReference type="EMBL" id="CEL99982.1"/>
    </source>
</evidence>
<evidence type="ECO:0000313" key="2">
    <source>
        <dbReference type="Proteomes" id="UP000041254"/>
    </source>
</evidence>
<name>A0A0G4ERF2_VITBC</name>
<reference evidence="1 2" key="1">
    <citation type="submission" date="2014-11" db="EMBL/GenBank/DDBJ databases">
        <authorList>
            <person name="Zhu J."/>
            <person name="Qi W."/>
            <person name="Song R."/>
        </authorList>
    </citation>
    <scope>NUCLEOTIDE SEQUENCE [LARGE SCALE GENOMIC DNA]</scope>
</reference>
<dbReference type="VEuPathDB" id="CryptoDB:Vbra_4102"/>
<dbReference type="AlphaFoldDB" id="A0A0G4ERF2"/>
<dbReference type="PhylomeDB" id="A0A0G4ERF2"/>
<dbReference type="InParanoid" id="A0A0G4ERF2"/>
<gene>
    <name evidence="1" type="ORF">Vbra_4102</name>
</gene>